<dbReference type="EMBL" id="BK010829">
    <property type="protein sequence ID" value="DAC78592.1"/>
    <property type="molecule type" value="Genomic_DNA"/>
</dbReference>
<evidence type="ECO:0000313" key="1">
    <source>
        <dbReference type="EMBL" id="AAG19866.1"/>
    </source>
</evidence>
<dbReference type="PaxDb" id="64091-VNG_1598H"/>
<dbReference type="STRING" id="64091.VNG_1598H"/>
<protein>
    <submittedName>
        <fullName evidence="2">Spurious ORF</fullName>
    </submittedName>
</protein>
<sequence length="71" mass="7530">MFVRAARSMALMFASVVPSRSAISCWVSPCSRSVSTSTCRSVNTVSSAVSTRGQTKPVELALSVNENELCS</sequence>
<accession>Q9HPK1</accession>
<proteinExistence type="predicted"/>
<reference evidence="2" key="3">
    <citation type="journal article" date="2015" name="Life">
        <title>A manual curation strategy to improve genome annotation: application to a set of haloarchael genomes.</title>
        <authorList>
            <person name="Pfeiffer F."/>
            <person name="Oesterhelt D."/>
        </authorList>
    </citation>
    <scope>NUCLEOTIDE SEQUENCE</scope>
    <source>
        <strain evidence="2">NRC-1</strain>
    </source>
</reference>
<name>Q9HPK1_HALSA</name>
<reference evidence="1 3" key="1">
    <citation type="journal article" date="2000" name="Proc. Natl. Acad. Sci. U.S.A.">
        <title>Genome sequence of Halobacterium species NRC-1.</title>
        <authorList>
            <person name="Ng W.V."/>
            <person name="Kennedy S.P."/>
            <person name="Mahairas G.G."/>
            <person name="Berquist B."/>
            <person name="Pan M."/>
            <person name="Shukla H.D."/>
            <person name="Lasky S.R."/>
            <person name="Baliga N.S."/>
            <person name="Thorsson V."/>
            <person name="Sbrogna J."/>
            <person name="Swartzell S."/>
            <person name="Weir D."/>
            <person name="Hall J."/>
            <person name="Dahl T.A."/>
            <person name="Welti R."/>
            <person name="Goo Y.A."/>
            <person name="Leithauser B."/>
            <person name="Keller K."/>
            <person name="Cruz R."/>
            <person name="Danson M.J."/>
            <person name="Hough D.W."/>
            <person name="Maddocks D.G."/>
            <person name="Jablonski P.E."/>
            <person name="Krebs M.P."/>
            <person name="Angevine C.M."/>
            <person name="Dale H."/>
            <person name="Isenbarger T.A."/>
            <person name="Peck R.F."/>
            <person name="Pohlschroder M."/>
            <person name="Spudich J.L."/>
            <person name="Jung K.W."/>
            <person name="Alam M."/>
            <person name="Freitas T."/>
            <person name="Hou S."/>
            <person name="Daniels C.J."/>
            <person name="Dennis P.P."/>
            <person name="Omer A.D."/>
            <person name="Ebhardt H."/>
            <person name="Lowe T.M."/>
            <person name="Liang P."/>
            <person name="Riley M."/>
            <person name="Hood L."/>
            <person name="DasSarma S."/>
        </authorList>
    </citation>
    <scope>NUCLEOTIDE SEQUENCE [LARGE SCALE GENOMIC DNA]</scope>
    <source>
        <strain evidence="3">ATCC 700922 / JCM 11081 / NRC-1</strain>
        <strain evidence="1">NRC-1</strain>
    </source>
</reference>
<reference evidence="2" key="4">
    <citation type="journal article" date="2019" name="Microbiol. Resour. Announc.">
        <title>The genome of the Halobacterium salinarum type strain is closely related to that of the laboratory strains NRC-1 and R1.</title>
        <authorList>
            <person name="Pfeiffer F."/>
            <person name="Marchfelder A."/>
            <person name="Habermann B.H."/>
            <person name="Dyall-Smith M."/>
        </authorList>
    </citation>
    <scope>NUCLEOTIDE SEQUENCE</scope>
    <source>
        <strain evidence="2">NRC-1</strain>
    </source>
</reference>
<evidence type="ECO:0000313" key="2">
    <source>
        <dbReference type="EMBL" id="DAC78592.1"/>
    </source>
</evidence>
<dbReference type="HOGENOM" id="CLU_2730259_0_0_2"/>
<dbReference type="EMBL" id="AE004437">
    <property type="protein sequence ID" value="AAG19866.1"/>
    <property type="molecule type" value="Genomic_DNA"/>
</dbReference>
<dbReference type="Proteomes" id="UP000000554">
    <property type="component" value="Chromosome"/>
</dbReference>
<organism evidence="1 3">
    <name type="scientific">Halobacterium salinarum (strain ATCC 700922 / JCM 11081 / NRC-1)</name>
    <name type="common">Halobacterium halobium</name>
    <dbReference type="NCBI Taxonomy" id="64091"/>
    <lineage>
        <taxon>Archaea</taxon>
        <taxon>Methanobacteriati</taxon>
        <taxon>Methanobacteriota</taxon>
        <taxon>Stenosarchaea group</taxon>
        <taxon>Halobacteria</taxon>
        <taxon>Halobacteriales</taxon>
        <taxon>Halobacteriaceae</taxon>
        <taxon>Halobacterium</taxon>
        <taxon>Halobacterium salinarum NRC-34001</taxon>
    </lineage>
</organism>
<evidence type="ECO:0000313" key="3">
    <source>
        <dbReference type="Proteomes" id="UP000000554"/>
    </source>
</evidence>
<gene>
    <name evidence="1" type="ordered locus">VNG_1598H</name>
</gene>
<keyword evidence="3" id="KW-1185">Reference proteome</keyword>
<dbReference type="AlphaFoldDB" id="Q9HPK1"/>
<reference evidence="2" key="2">
    <citation type="journal article" date="2008" name="Genomics">
        <title>Evolution in the laboratory: the genome of Halobacterium salinarum strain R1 compared to that of strain NRC-1.</title>
        <authorList>
            <person name="Pfeiffer F."/>
            <person name="Schuster S.C."/>
            <person name="Broicher A."/>
            <person name="Falb M."/>
            <person name="Palm P."/>
            <person name="Rodewald K."/>
            <person name="Ruepp A."/>
            <person name="Soppa J."/>
            <person name="Tittor J."/>
            <person name="Oesterhelt D."/>
        </authorList>
    </citation>
    <scope>NUCLEOTIDE SEQUENCE</scope>
    <source>
        <strain evidence="2">NRC-1</strain>
    </source>
</reference>
<dbReference type="KEGG" id="hal:VNG_1598H"/>
<dbReference type="PIR" id="F84312">
    <property type="entry name" value="F84312"/>
</dbReference>